<evidence type="ECO:0000259" key="1">
    <source>
        <dbReference type="Pfam" id="PF14244"/>
    </source>
</evidence>
<comment type="caution">
    <text evidence="3">The sequence shown here is derived from an EMBL/GenBank/DDBJ whole genome shotgun (WGS) entry which is preliminary data.</text>
</comment>
<sequence>MGGQSENNSAPRLSSVLLNGLNYVPWSRVVALALGGKSLYGHIDGTKTPPTVSKPPKTDEVEKYGEWKSENQYTMSLLLNSMEPKVAEIFTFADSAQDLWTSVKDFMWDELGLYRPPVTDLVTLQQRAEQDKVFQLLAHIKLDFENFRSQILMGSNSDIPSLSSVCASIQQEETRRKAMNIEPKSAIIHPEASALMVDKRKVDTRKLSGNLSLNKDRHFDHCDKDGHGKDRCWILFPHLKPKFKRGEKMDRAANSVTFEASDLVGQLSKLLQQYNNTGSSIKTSSSTHVSGNLKAFLSSSSKNCTWIVDSGATDHITNDCGSLCEFTPETNNSMSVANGSSIPIHGCDWILNIEDASEYMKISNGEKWKYVLLKLAGPALDWCNGELLAGTSQERTRDGADGNGEVLELKAYDLSIFNLATSDPCIADCKECPVFERIRVAWAPVEGLEIKFD</sequence>
<evidence type="ECO:0000259" key="2">
    <source>
        <dbReference type="Pfam" id="PF22936"/>
    </source>
</evidence>
<dbReference type="AlphaFoldDB" id="A0A834LP69"/>
<dbReference type="PANTHER" id="PTHR47481:SF27">
    <property type="entry name" value="CCHC-TYPE DOMAIN-CONTAINING PROTEIN"/>
    <property type="match status" value="1"/>
</dbReference>
<proteinExistence type="predicted"/>
<protein>
    <recommendedName>
        <fullName evidence="5">Retrotransposon Copia-like N-terminal domain-containing protein</fullName>
    </recommendedName>
</protein>
<organism evidence="3 4">
    <name type="scientific">Rhododendron simsii</name>
    <name type="common">Sims's rhododendron</name>
    <dbReference type="NCBI Taxonomy" id="118357"/>
    <lineage>
        <taxon>Eukaryota</taxon>
        <taxon>Viridiplantae</taxon>
        <taxon>Streptophyta</taxon>
        <taxon>Embryophyta</taxon>
        <taxon>Tracheophyta</taxon>
        <taxon>Spermatophyta</taxon>
        <taxon>Magnoliopsida</taxon>
        <taxon>eudicotyledons</taxon>
        <taxon>Gunneridae</taxon>
        <taxon>Pentapetalae</taxon>
        <taxon>asterids</taxon>
        <taxon>Ericales</taxon>
        <taxon>Ericaceae</taxon>
        <taxon>Ericoideae</taxon>
        <taxon>Rhodoreae</taxon>
        <taxon>Rhododendron</taxon>
    </lineage>
</organism>
<evidence type="ECO:0000313" key="4">
    <source>
        <dbReference type="Proteomes" id="UP000626092"/>
    </source>
</evidence>
<accession>A0A834LP69</accession>
<dbReference type="Proteomes" id="UP000626092">
    <property type="component" value="Unassembled WGS sequence"/>
</dbReference>
<gene>
    <name evidence="3" type="ORF">RHSIM_Rhsim03G0157400</name>
</gene>
<dbReference type="Pfam" id="PF22936">
    <property type="entry name" value="Pol_BBD"/>
    <property type="match status" value="1"/>
</dbReference>
<feature type="domain" description="Retrotransposon Copia-like N-terminal" evidence="1">
    <location>
        <begin position="6"/>
        <end position="50"/>
    </location>
</feature>
<dbReference type="PANTHER" id="PTHR47481">
    <property type="match status" value="1"/>
</dbReference>
<keyword evidence="4" id="KW-1185">Reference proteome</keyword>
<dbReference type="Pfam" id="PF14244">
    <property type="entry name" value="Retrotran_gag_3"/>
    <property type="match status" value="1"/>
</dbReference>
<reference evidence="3" key="1">
    <citation type="submission" date="2019-11" db="EMBL/GenBank/DDBJ databases">
        <authorList>
            <person name="Liu Y."/>
            <person name="Hou J."/>
            <person name="Li T.-Q."/>
            <person name="Guan C.-H."/>
            <person name="Wu X."/>
            <person name="Wu H.-Z."/>
            <person name="Ling F."/>
            <person name="Zhang R."/>
            <person name="Shi X.-G."/>
            <person name="Ren J.-P."/>
            <person name="Chen E.-F."/>
            <person name="Sun J.-M."/>
        </authorList>
    </citation>
    <scope>NUCLEOTIDE SEQUENCE</scope>
    <source>
        <strain evidence="3">Adult_tree_wgs_1</strain>
        <tissue evidence="3">Leaves</tissue>
    </source>
</reference>
<dbReference type="InterPro" id="IPR029472">
    <property type="entry name" value="Copia-like_N"/>
</dbReference>
<evidence type="ECO:0000313" key="3">
    <source>
        <dbReference type="EMBL" id="KAF7147055.1"/>
    </source>
</evidence>
<name>A0A834LP69_RHOSS</name>
<dbReference type="EMBL" id="WJXA01000003">
    <property type="protein sequence ID" value="KAF7147055.1"/>
    <property type="molecule type" value="Genomic_DNA"/>
</dbReference>
<feature type="domain" description="Retrovirus-related Pol polyprotein from transposon TNT 1-94-like beta-barrel" evidence="2">
    <location>
        <begin position="306"/>
        <end position="348"/>
    </location>
</feature>
<evidence type="ECO:0008006" key="5">
    <source>
        <dbReference type="Google" id="ProtNLM"/>
    </source>
</evidence>
<dbReference type="OrthoDB" id="5544992at2759"/>
<dbReference type="InterPro" id="IPR054722">
    <property type="entry name" value="PolX-like_BBD"/>
</dbReference>